<dbReference type="Proteomes" id="UP000886124">
    <property type="component" value="Unassembled WGS sequence"/>
</dbReference>
<dbReference type="PANTHER" id="PTHR42852">
    <property type="entry name" value="THIOL:DISULFIDE INTERCHANGE PROTEIN DSBE"/>
    <property type="match status" value="1"/>
</dbReference>
<feature type="transmembrane region" description="Helical" evidence="3">
    <location>
        <begin position="9"/>
        <end position="28"/>
    </location>
</feature>
<dbReference type="PANTHER" id="PTHR42852:SF13">
    <property type="entry name" value="PROTEIN DIPZ"/>
    <property type="match status" value="1"/>
</dbReference>
<dbReference type="SUPFAM" id="SSF52833">
    <property type="entry name" value="Thioredoxin-like"/>
    <property type="match status" value="1"/>
</dbReference>
<dbReference type="EMBL" id="DROD01000485">
    <property type="protein sequence ID" value="HHJ53014.1"/>
    <property type="molecule type" value="Genomic_DNA"/>
</dbReference>
<comment type="caution">
    <text evidence="5">The sequence shown here is derived from an EMBL/GenBank/DDBJ whole genome shotgun (WGS) entry which is preliminary data.</text>
</comment>
<organism evidence="5">
    <name type="scientific">Caldithrix abyssi</name>
    <dbReference type="NCBI Taxonomy" id="187145"/>
    <lineage>
        <taxon>Bacteria</taxon>
        <taxon>Pseudomonadati</taxon>
        <taxon>Calditrichota</taxon>
        <taxon>Calditrichia</taxon>
        <taxon>Calditrichales</taxon>
        <taxon>Calditrichaceae</taxon>
        <taxon>Caldithrix</taxon>
    </lineage>
</organism>
<feature type="compositionally biased region" description="Low complexity" evidence="2">
    <location>
        <begin position="45"/>
        <end position="61"/>
    </location>
</feature>
<dbReference type="InterPro" id="IPR017937">
    <property type="entry name" value="Thioredoxin_CS"/>
</dbReference>
<dbReference type="InterPro" id="IPR036249">
    <property type="entry name" value="Thioredoxin-like_sf"/>
</dbReference>
<keyword evidence="3" id="KW-0472">Membrane</keyword>
<keyword evidence="3" id="KW-0812">Transmembrane</keyword>
<dbReference type="GO" id="GO:0016209">
    <property type="term" value="F:antioxidant activity"/>
    <property type="evidence" value="ECO:0007669"/>
    <property type="project" value="InterPro"/>
</dbReference>
<evidence type="ECO:0000256" key="2">
    <source>
        <dbReference type="SAM" id="MobiDB-lite"/>
    </source>
</evidence>
<protein>
    <submittedName>
        <fullName evidence="5">TlpA family protein disulfide reductase</fullName>
    </submittedName>
</protein>
<evidence type="ECO:0000256" key="1">
    <source>
        <dbReference type="ARBA" id="ARBA00023284"/>
    </source>
</evidence>
<dbReference type="PROSITE" id="PS00194">
    <property type="entry name" value="THIOREDOXIN_1"/>
    <property type="match status" value="1"/>
</dbReference>
<dbReference type="AlphaFoldDB" id="A0A7V5PPR6"/>
<dbReference type="InterPro" id="IPR050553">
    <property type="entry name" value="Thioredoxin_ResA/DsbE_sf"/>
</dbReference>
<keyword evidence="3" id="KW-1133">Transmembrane helix</keyword>
<accession>A0A7V5PPR6</accession>
<evidence type="ECO:0000313" key="5">
    <source>
        <dbReference type="EMBL" id="HHJ53014.1"/>
    </source>
</evidence>
<dbReference type="PROSITE" id="PS51352">
    <property type="entry name" value="THIOREDOXIN_2"/>
    <property type="match status" value="1"/>
</dbReference>
<reference evidence="5" key="1">
    <citation type="journal article" date="2020" name="mSystems">
        <title>Genome- and Community-Level Interaction Insights into Carbon Utilization and Element Cycling Functions of Hydrothermarchaeota in Hydrothermal Sediment.</title>
        <authorList>
            <person name="Zhou Z."/>
            <person name="Liu Y."/>
            <person name="Xu W."/>
            <person name="Pan J."/>
            <person name="Luo Z.H."/>
            <person name="Li M."/>
        </authorList>
    </citation>
    <scope>NUCLEOTIDE SEQUENCE [LARGE SCALE GENOMIC DNA]</scope>
    <source>
        <strain evidence="5">HyVt-527</strain>
    </source>
</reference>
<feature type="domain" description="Thioredoxin" evidence="4">
    <location>
        <begin position="60"/>
        <end position="198"/>
    </location>
</feature>
<gene>
    <name evidence="5" type="ORF">ENJ89_07445</name>
</gene>
<feature type="region of interest" description="Disordered" evidence="2">
    <location>
        <begin position="41"/>
        <end position="61"/>
    </location>
</feature>
<dbReference type="InterPro" id="IPR000866">
    <property type="entry name" value="AhpC/TSA"/>
</dbReference>
<evidence type="ECO:0000259" key="4">
    <source>
        <dbReference type="PROSITE" id="PS51352"/>
    </source>
</evidence>
<name>A0A7V5PPR6_CALAY</name>
<dbReference type="CDD" id="cd02966">
    <property type="entry name" value="TlpA_like_family"/>
    <property type="match status" value="1"/>
</dbReference>
<dbReference type="GO" id="GO:0016491">
    <property type="term" value="F:oxidoreductase activity"/>
    <property type="evidence" value="ECO:0007669"/>
    <property type="project" value="InterPro"/>
</dbReference>
<sequence length="198" mass="21713">MAQKSNTKMFTVIGLVVVVVIALGYIFIGAGNQPSTSGQAVAKPAAQATATSQSQNQNQEQELPMAPDFTLHDLNNNTVKLSDYRGKVVFVNFWATWCGPCRMEIPSFIELVDKYGKDGFVVLGIAVDPREFNKVPDFVQKMGMNYPVLLDETGVSNLYGGISSIPTTFVIDRQGRAVYRIVGSRPKNVFEEVITSLL</sequence>
<dbReference type="Pfam" id="PF00578">
    <property type="entry name" value="AhpC-TSA"/>
    <property type="match status" value="1"/>
</dbReference>
<keyword evidence="1" id="KW-0676">Redox-active center</keyword>
<dbReference type="Gene3D" id="3.40.30.10">
    <property type="entry name" value="Glutaredoxin"/>
    <property type="match status" value="1"/>
</dbReference>
<proteinExistence type="predicted"/>
<dbReference type="InterPro" id="IPR013766">
    <property type="entry name" value="Thioredoxin_domain"/>
</dbReference>
<evidence type="ECO:0000256" key="3">
    <source>
        <dbReference type="SAM" id="Phobius"/>
    </source>
</evidence>